<sequence length="158" mass="18190">MLVVKHGQNMIIDLDSSRYYEVLCLIIECLKFSPLAQALTMANFGPLVHLSKSYSSTIYRIVKYVIQFEVASHKTSITKPDFSKLLVLTFPVLPVDPESIPTNELIEMFYKMGYIEIRNSQQKMSHFLLTISDFKLQCLLHFVKGEHSNYLSNSRSFS</sequence>
<name>A0AA36EHX5_LACSI</name>
<keyword evidence="2" id="KW-1185">Reference proteome</keyword>
<gene>
    <name evidence="1" type="ORF">LSALG_LOCUS33031</name>
</gene>
<dbReference type="AlphaFoldDB" id="A0AA36EHX5"/>
<reference evidence="1" key="1">
    <citation type="submission" date="2023-04" db="EMBL/GenBank/DDBJ databases">
        <authorList>
            <person name="Vijverberg K."/>
            <person name="Xiong W."/>
            <person name="Schranz E."/>
        </authorList>
    </citation>
    <scope>NUCLEOTIDE SEQUENCE</scope>
</reference>
<accession>A0AA36EHX5</accession>
<evidence type="ECO:0000313" key="1">
    <source>
        <dbReference type="EMBL" id="CAI9294040.1"/>
    </source>
</evidence>
<dbReference type="Proteomes" id="UP001177003">
    <property type="component" value="Chromosome 7"/>
</dbReference>
<proteinExistence type="predicted"/>
<organism evidence="1 2">
    <name type="scientific">Lactuca saligna</name>
    <name type="common">Willowleaf lettuce</name>
    <dbReference type="NCBI Taxonomy" id="75948"/>
    <lineage>
        <taxon>Eukaryota</taxon>
        <taxon>Viridiplantae</taxon>
        <taxon>Streptophyta</taxon>
        <taxon>Embryophyta</taxon>
        <taxon>Tracheophyta</taxon>
        <taxon>Spermatophyta</taxon>
        <taxon>Magnoliopsida</taxon>
        <taxon>eudicotyledons</taxon>
        <taxon>Gunneridae</taxon>
        <taxon>Pentapetalae</taxon>
        <taxon>asterids</taxon>
        <taxon>campanulids</taxon>
        <taxon>Asterales</taxon>
        <taxon>Asteraceae</taxon>
        <taxon>Cichorioideae</taxon>
        <taxon>Cichorieae</taxon>
        <taxon>Lactucinae</taxon>
        <taxon>Lactuca</taxon>
    </lineage>
</organism>
<protein>
    <submittedName>
        <fullName evidence="1">Uncharacterized protein</fullName>
    </submittedName>
</protein>
<dbReference type="EMBL" id="OX465083">
    <property type="protein sequence ID" value="CAI9294040.1"/>
    <property type="molecule type" value="Genomic_DNA"/>
</dbReference>
<evidence type="ECO:0000313" key="2">
    <source>
        <dbReference type="Proteomes" id="UP001177003"/>
    </source>
</evidence>